<evidence type="ECO:0000256" key="4">
    <source>
        <dbReference type="SAM" id="Coils"/>
    </source>
</evidence>
<gene>
    <name evidence="7" type="ORF">G4223_16555</name>
</gene>
<dbReference type="Gene3D" id="1.10.287.130">
    <property type="match status" value="1"/>
</dbReference>
<keyword evidence="5" id="KW-0812">Transmembrane</keyword>
<dbReference type="CDD" id="cd12915">
    <property type="entry name" value="PDC2_DGC_like"/>
    <property type="match status" value="1"/>
</dbReference>
<dbReference type="SUPFAM" id="SSF55874">
    <property type="entry name" value="ATPase domain of HSP90 chaperone/DNA topoisomerase II/histidine kinase"/>
    <property type="match status" value="1"/>
</dbReference>
<dbReference type="RefSeq" id="WP_163682018.1">
    <property type="nucleotide sequence ID" value="NZ_JAAIYP010000042.1"/>
</dbReference>
<keyword evidence="3" id="KW-0597">Phosphoprotein</keyword>
<dbReference type="PROSITE" id="PS50109">
    <property type="entry name" value="HIS_KIN"/>
    <property type="match status" value="1"/>
</dbReference>
<name>A0A7C9QVK0_9PROT</name>
<keyword evidence="4" id="KW-0175">Coiled coil</keyword>
<dbReference type="InterPro" id="IPR054327">
    <property type="entry name" value="His-kinase-like_sensor"/>
</dbReference>
<evidence type="ECO:0000256" key="2">
    <source>
        <dbReference type="ARBA" id="ARBA00012438"/>
    </source>
</evidence>
<dbReference type="EMBL" id="JAAIYP010000042">
    <property type="protein sequence ID" value="NFV81723.1"/>
    <property type="molecule type" value="Genomic_DNA"/>
</dbReference>
<dbReference type="InterPro" id="IPR004358">
    <property type="entry name" value="Sig_transdc_His_kin-like_C"/>
</dbReference>
<dbReference type="GO" id="GO:0000155">
    <property type="term" value="F:phosphorelay sensor kinase activity"/>
    <property type="evidence" value="ECO:0007669"/>
    <property type="project" value="InterPro"/>
</dbReference>
<evidence type="ECO:0000256" key="1">
    <source>
        <dbReference type="ARBA" id="ARBA00000085"/>
    </source>
</evidence>
<dbReference type="InterPro" id="IPR003594">
    <property type="entry name" value="HATPase_dom"/>
</dbReference>
<dbReference type="PRINTS" id="PR00344">
    <property type="entry name" value="BCTRLSENSOR"/>
</dbReference>
<dbReference type="InterPro" id="IPR003661">
    <property type="entry name" value="HisK_dim/P_dom"/>
</dbReference>
<dbReference type="Proteomes" id="UP000480684">
    <property type="component" value="Unassembled WGS sequence"/>
</dbReference>
<evidence type="ECO:0000313" key="8">
    <source>
        <dbReference type="Proteomes" id="UP000480684"/>
    </source>
</evidence>
<dbReference type="AlphaFoldDB" id="A0A7C9QVK0"/>
<dbReference type="InterPro" id="IPR005467">
    <property type="entry name" value="His_kinase_dom"/>
</dbReference>
<evidence type="ECO:0000256" key="3">
    <source>
        <dbReference type="ARBA" id="ARBA00022553"/>
    </source>
</evidence>
<sequence>MRSLGAAAALVVYVFAGLALWQSYAGAVDRAEQKTQALAQVYADFTYRALDAYDQILLDLGGFVDAGMAKPLMHGFMSRKKAYHPHLLNLFVFDADGAIRVGTQDRPADLSDRDYVTVHRDDPDVGRYVGRPAVSRIVPGRRFFAVSRRLNAADGTFAGVLAATVDLKDLSGAFDTLRESAEGQDIAMLLAHHDGTLIVRSPAVDDVIGRSVPILALGGERARTVEAVSPFDGRKRVITVRQVPHYPLVVLASVPSALVLEEWMRTAVPVVAAALALTGALLWLTLHLLRQVRARERLMADVQAAKDQAEKALADLGQAQDAIVRTEKLAALGGLVAGIAHEINTPVGNAVTAASFLAKEVDGLAEAFDGQTLTASGMRSFLESAGESVRLTLSNCERAAELIHGFKQVAVDQTSGERRRFNLAEYVAEVLLSLKPQFKRTPHRVDTYIPDDIELNSYPGAFSQVLTNLMTNSLMHGFDDGRSGVIDLAARVEGDMLEMIYSDNGKGIPVELQSQVFEPFFTTRRGSGGSGLGLNIIHNIVHRTLGGSLTLDSQQGRGVHFTFRFPLHAPAAKGAEDHAP</sequence>
<dbReference type="Pfam" id="PF22588">
    <property type="entry name" value="dCache_1_like"/>
    <property type="match status" value="1"/>
</dbReference>
<proteinExistence type="predicted"/>
<keyword evidence="8" id="KW-1185">Reference proteome</keyword>
<dbReference type="SMART" id="SM00387">
    <property type="entry name" value="HATPase_c"/>
    <property type="match status" value="1"/>
</dbReference>
<dbReference type="Gene3D" id="3.30.565.10">
    <property type="entry name" value="Histidine kinase-like ATPase, C-terminal domain"/>
    <property type="match status" value="1"/>
</dbReference>
<feature type="transmembrane region" description="Helical" evidence="5">
    <location>
        <begin position="267"/>
        <end position="289"/>
    </location>
</feature>
<protein>
    <recommendedName>
        <fullName evidence="2">histidine kinase</fullName>
        <ecNumber evidence="2">2.7.13.3</ecNumber>
    </recommendedName>
</protein>
<comment type="caution">
    <text evidence="7">The sequence shown here is derived from an EMBL/GenBank/DDBJ whole genome shotgun (WGS) entry which is preliminary data.</text>
</comment>
<keyword evidence="5" id="KW-0472">Membrane</keyword>
<accession>A0A7C9QVK0</accession>
<dbReference type="EC" id="2.7.13.3" evidence="2"/>
<evidence type="ECO:0000259" key="6">
    <source>
        <dbReference type="PROSITE" id="PS50109"/>
    </source>
</evidence>
<dbReference type="Gene3D" id="3.30.450.20">
    <property type="entry name" value="PAS domain"/>
    <property type="match status" value="2"/>
</dbReference>
<dbReference type="InterPro" id="IPR036890">
    <property type="entry name" value="HATPase_C_sf"/>
</dbReference>
<dbReference type="CDD" id="cd00075">
    <property type="entry name" value="HATPase"/>
    <property type="match status" value="1"/>
</dbReference>
<organism evidence="7 8">
    <name type="scientific">Magnetospirillum aberrantis SpK</name>
    <dbReference type="NCBI Taxonomy" id="908842"/>
    <lineage>
        <taxon>Bacteria</taxon>
        <taxon>Pseudomonadati</taxon>
        <taxon>Pseudomonadota</taxon>
        <taxon>Alphaproteobacteria</taxon>
        <taxon>Rhodospirillales</taxon>
        <taxon>Rhodospirillaceae</taxon>
        <taxon>Magnetospirillum</taxon>
    </lineage>
</organism>
<dbReference type="CDD" id="cd12914">
    <property type="entry name" value="PDC1_DGC_like"/>
    <property type="match status" value="1"/>
</dbReference>
<reference evidence="7 8" key="1">
    <citation type="submission" date="2020-02" db="EMBL/GenBank/DDBJ databases">
        <authorList>
            <person name="Dziuba M."/>
            <person name="Kuznetsov B."/>
            <person name="Mardanov A."/>
            <person name="Ravin N."/>
            <person name="Grouzdev D."/>
        </authorList>
    </citation>
    <scope>NUCLEOTIDE SEQUENCE [LARGE SCALE GENOMIC DNA]</scope>
    <source>
        <strain evidence="7 8">SpK</strain>
    </source>
</reference>
<feature type="coiled-coil region" evidence="4">
    <location>
        <begin position="295"/>
        <end position="322"/>
    </location>
</feature>
<keyword evidence="5" id="KW-1133">Transmembrane helix</keyword>
<dbReference type="CDD" id="cd00082">
    <property type="entry name" value="HisKA"/>
    <property type="match status" value="1"/>
</dbReference>
<evidence type="ECO:0000256" key="5">
    <source>
        <dbReference type="SAM" id="Phobius"/>
    </source>
</evidence>
<dbReference type="Pfam" id="PF02518">
    <property type="entry name" value="HATPase_c"/>
    <property type="match status" value="1"/>
</dbReference>
<evidence type="ECO:0000313" key="7">
    <source>
        <dbReference type="EMBL" id="NFV81723.1"/>
    </source>
</evidence>
<comment type="catalytic activity">
    <reaction evidence="1">
        <text>ATP + protein L-histidine = ADP + protein N-phospho-L-histidine.</text>
        <dbReference type="EC" id="2.7.13.3"/>
    </reaction>
</comment>
<dbReference type="PANTHER" id="PTHR43065">
    <property type="entry name" value="SENSOR HISTIDINE KINASE"/>
    <property type="match status" value="1"/>
</dbReference>
<feature type="domain" description="Histidine kinase" evidence="6">
    <location>
        <begin position="338"/>
        <end position="569"/>
    </location>
</feature>